<evidence type="ECO:0000256" key="4">
    <source>
        <dbReference type="ARBA" id="ARBA00022989"/>
    </source>
</evidence>
<feature type="transmembrane region" description="Helical" evidence="8">
    <location>
        <begin position="21"/>
        <end position="41"/>
    </location>
</feature>
<feature type="transmembrane region" description="Helical" evidence="8">
    <location>
        <begin position="166"/>
        <end position="187"/>
    </location>
</feature>
<feature type="transmembrane region" description="Helical" evidence="8">
    <location>
        <begin position="322"/>
        <end position="352"/>
    </location>
</feature>
<dbReference type="GO" id="GO:0008270">
    <property type="term" value="F:zinc ion binding"/>
    <property type="evidence" value="ECO:0007669"/>
    <property type="project" value="InterPro"/>
</dbReference>
<feature type="domain" description="SLC26A/SulP transporter" evidence="9">
    <location>
        <begin position="17"/>
        <end position="366"/>
    </location>
</feature>
<proteinExistence type="inferred from homology"/>
<evidence type="ECO:0000313" key="10">
    <source>
        <dbReference type="EMBL" id="OLF14887.1"/>
    </source>
</evidence>
<comment type="subcellular location">
    <subcellularLocation>
        <location evidence="1">Membrane</location>
        <topology evidence="1">Multi-pass membrane protein</topology>
    </subcellularLocation>
</comment>
<feature type="transmembrane region" description="Helical" evidence="8">
    <location>
        <begin position="235"/>
        <end position="263"/>
    </location>
</feature>
<comment type="caution">
    <text evidence="10">The sequence shown here is derived from an EMBL/GenBank/DDBJ whole genome shotgun (WGS) entry which is preliminary data.</text>
</comment>
<dbReference type="STRING" id="1912961.BU204_24405"/>
<dbReference type="InterPro" id="IPR011547">
    <property type="entry name" value="SLC26A/SulP_dom"/>
</dbReference>
<feature type="transmembrane region" description="Helical" evidence="8">
    <location>
        <begin position="88"/>
        <end position="110"/>
    </location>
</feature>
<comment type="cofactor">
    <cofactor evidence="7">
        <name>Zn(2+)</name>
        <dbReference type="ChEBI" id="CHEBI:29105"/>
    </cofactor>
    <text evidence="7">Binds 1 zinc ion per subunit.</text>
</comment>
<dbReference type="PANTHER" id="PTHR11814">
    <property type="entry name" value="SULFATE TRANSPORTER"/>
    <property type="match status" value="1"/>
</dbReference>
<evidence type="ECO:0000256" key="5">
    <source>
        <dbReference type="ARBA" id="ARBA00023136"/>
    </source>
</evidence>
<protein>
    <submittedName>
        <fullName evidence="10">Carbonic anhydrase</fullName>
    </submittedName>
</protein>
<evidence type="ECO:0000256" key="3">
    <source>
        <dbReference type="ARBA" id="ARBA00022692"/>
    </source>
</evidence>
<organism evidence="10 11">
    <name type="scientific">Actinophytocola xanthii</name>
    <dbReference type="NCBI Taxonomy" id="1912961"/>
    <lineage>
        <taxon>Bacteria</taxon>
        <taxon>Bacillati</taxon>
        <taxon>Actinomycetota</taxon>
        <taxon>Actinomycetes</taxon>
        <taxon>Pseudonocardiales</taxon>
        <taxon>Pseudonocardiaceae</taxon>
    </lineage>
</organism>
<dbReference type="OrthoDB" id="9771198at2"/>
<feature type="binding site" evidence="7">
    <location>
        <position position="553"/>
    </location>
    <ligand>
        <name>Zn(2+)</name>
        <dbReference type="ChEBI" id="CHEBI:29105"/>
    </ligand>
</feature>
<dbReference type="InterPro" id="IPR001902">
    <property type="entry name" value="SLC26A/SulP_fam"/>
</dbReference>
<evidence type="ECO:0000256" key="2">
    <source>
        <dbReference type="ARBA" id="ARBA00006217"/>
    </source>
</evidence>
<gene>
    <name evidence="10" type="ORF">BU204_24405</name>
</gene>
<dbReference type="Gene3D" id="3.40.1050.10">
    <property type="entry name" value="Carbonic anhydrase"/>
    <property type="match status" value="1"/>
</dbReference>
<dbReference type="Proteomes" id="UP000185596">
    <property type="component" value="Unassembled WGS sequence"/>
</dbReference>
<dbReference type="SMART" id="SM00947">
    <property type="entry name" value="Pro_CA"/>
    <property type="match status" value="1"/>
</dbReference>
<feature type="transmembrane region" description="Helical" evidence="8">
    <location>
        <begin position="372"/>
        <end position="398"/>
    </location>
</feature>
<feature type="binding site" evidence="7">
    <location>
        <position position="611"/>
    </location>
    <ligand>
        <name>Zn(2+)</name>
        <dbReference type="ChEBI" id="CHEBI:29105"/>
    </ligand>
</feature>
<evidence type="ECO:0000259" key="9">
    <source>
        <dbReference type="Pfam" id="PF00916"/>
    </source>
</evidence>
<dbReference type="GO" id="GO:0004089">
    <property type="term" value="F:carbonate dehydratase activity"/>
    <property type="evidence" value="ECO:0007669"/>
    <property type="project" value="InterPro"/>
</dbReference>
<keyword evidence="7" id="KW-0862">Zinc</keyword>
<accession>A0A1Q8CKK8</accession>
<comment type="similarity">
    <text evidence="2">Belongs to the beta-class carbonic anhydrase family.</text>
</comment>
<dbReference type="Pfam" id="PF00916">
    <property type="entry name" value="Sulfate_transp"/>
    <property type="match status" value="1"/>
</dbReference>
<sequence length="727" mass="75345">MIESTSATAADRCASVLRHDLPASLVVFLVAVPLSIGIALASGAPVAAGLVAAIVGGVVVGLLGGSPLQVSGPAAGLIVIVGEAITRFGWAATCAITVLAGVAQVLFGLSRIARAALAISPAVVHGMLAGIGITIVLAQLHVLLGGDTQVSPVDNLLELPGQVIDAHGPATAIGVLTLAILVAWNWLPSVVRRVPGPLIAVLVATVVTIVATLPIDRVRLPDTVLDVTFAPVLPSGGWGAFALTVLTIALVASVESLLSAVAVDKLHTGPRANLDRELIGQGAANIVSGSLGGLPVTGVIVRSSTNVAFGARTRASAILHGLWVLVFVALFAGVLAHIPLAALASLLVYVGVRLVHVGHLRQVRRHGDLPVYLVTVLGVLGVDLLGGVLLGIAMAGVLTLRRLLWTGIHAAQDGEQWRIVIEGALAALSIPRLSAVLAAVPPGAHVRLELVVDYLDHAAFDTLSDWQRAHERTGGTVVVDEFGHPWFGQGKAGTPTVHRADARRGPTHWFAPWSEWQRRTEIPRIEGVPAPRSGDADAVRVGEPTSLLLTCVDIAALPASTPGGPGRPLAVSNLGNLVPDPGADGSLAAALELAVRRLGAREIVVCGHASCTATTALVRGEQNRSAALGGWLRHASVSLDRARTGPPVDLEGDVSLPEWDRLALHNVLAQLERLREHPAVATALARGELTLTGMYVDTATPRVYVYDQESARFRRAGHPAHPNRVSG</sequence>
<dbReference type="GO" id="GO:0055085">
    <property type="term" value="P:transmembrane transport"/>
    <property type="evidence" value="ECO:0007669"/>
    <property type="project" value="InterPro"/>
</dbReference>
<dbReference type="EMBL" id="MSIE01000047">
    <property type="protein sequence ID" value="OLF14887.1"/>
    <property type="molecule type" value="Genomic_DNA"/>
</dbReference>
<feature type="transmembrane region" description="Helical" evidence="8">
    <location>
        <begin position="48"/>
        <end position="68"/>
    </location>
</feature>
<feature type="transmembrane region" description="Helical" evidence="8">
    <location>
        <begin position="122"/>
        <end position="146"/>
    </location>
</feature>
<dbReference type="RefSeq" id="WP_075128081.1">
    <property type="nucleotide sequence ID" value="NZ_MSIE01000047.1"/>
</dbReference>
<feature type="binding site" evidence="7">
    <location>
        <position position="551"/>
    </location>
    <ligand>
        <name>Zn(2+)</name>
        <dbReference type="ChEBI" id="CHEBI:29105"/>
    </ligand>
</feature>
<dbReference type="AlphaFoldDB" id="A0A1Q8CKK8"/>
<feature type="binding site" evidence="7">
    <location>
        <position position="608"/>
    </location>
    <ligand>
        <name>Zn(2+)</name>
        <dbReference type="ChEBI" id="CHEBI:29105"/>
    </ligand>
</feature>
<dbReference type="InterPro" id="IPR036874">
    <property type="entry name" value="Carbonic_anhydrase_sf"/>
</dbReference>
<feature type="transmembrane region" description="Helical" evidence="8">
    <location>
        <begin position="194"/>
        <end position="215"/>
    </location>
</feature>
<evidence type="ECO:0000256" key="6">
    <source>
        <dbReference type="ARBA" id="ARBA00024993"/>
    </source>
</evidence>
<dbReference type="GO" id="GO:0016020">
    <property type="term" value="C:membrane"/>
    <property type="evidence" value="ECO:0007669"/>
    <property type="project" value="UniProtKB-SubCell"/>
</dbReference>
<evidence type="ECO:0000256" key="7">
    <source>
        <dbReference type="PIRSR" id="PIRSR601765-1"/>
    </source>
</evidence>
<dbReference type="SUPFAM" id="SSF53056">
    <property type="entry name" value="beta-carbonic anhydrase, cab"/>
    <property type="match status" value="1"/>
</dbReference>
<keyword evidence="5 8" id="KW-0472">Membrane</keyword>
<evidence type="ECO:0000256" key="8">
    <source>
        <dbReference type="SAM" id="Phobius"/>
    </source>
</evidence>
<keyword evidence="7" id="KW-0479">Metal-binding</keyword>
<dbReference type="Pfam" id="PF00484">
    <property type="entry name" value="Pro_CA"/>
    <property type="match status" value="1"/>
</dbReference>
<dbReference type="InterPro" id="IPR001765">
    <property type="entry name" value="Carbonic_anhydrase"/>
</dbReference>
<evidence type="ECO:0000256" key="1">
    <source>
        <dbReference type="ARBA" id="ARBA00004141"/>
    </source>
</evidence>
<keyword evidence="3 8" id="KW-0812">Transmembrane</keyword>
<evidence type="ECO:0000313" key="11">
    <source>
        <dbReference type="Proteomes" id="UP000185596"/>
    </source>
</evidence>
<reference evidence="10 11" key="1">
    <citation type="submission" date="2016-12" db="EMBL/GenBank/DDBJ databases">
        <title>The draft genome sequence of Actinophytocola sp. 11-183.</title>
        <authorList>
            <person name="Wang W."/>
            <person name="Yuan L."/>
        </authorList>
    </citation>
    <scope>NUCLEOTIDE SEQUENCE [LARGE SCALE GENOMIC DNA]</scope>
    <source>
        <strain evidence="10 11">11-183</strain>
    </source>
</reference>
<comment type="function">
    <text evidence="6">Catalyzes the reversible hydration of carbon dioxide to form bicarbonate.</text>
</comment>
<name>A0A1Q8CKK8_9PSEU</name>
<keyword evidence="4 8" id="KW-1133">Transmembrane helix</keyword>
<keyword evidence="11" id="KW-1185">Reference proteome</keyword>